<dbReference type="STRING" id="356660.SAMN05444336_102320"/>
<dbReference type="InterPro" id="IPR011249">
    <property type="entry name" value="Metalloenz_LuxS/M16"/>
</dbReference>
<feature type="domain" description="Peptidase M16 C-terminal" evidence="3">
    <location>
        <begin position="218"/>
        <end position="392"/>
    </location>
</feature>
<reference evidence="4 5" key="1">
    <citation type="submission" date="2016-10" db="EMBL/GenBank/DDBJ databases">
        <authorList>
            <person name="de Groot N.N."/>
        </authorList>
    </citation>
    <scope>NUCLEOTIDE SEQUENCE [LARGE SCALE GENOMIC DNA]</scope>
    <source>
        <strain evidence="4 5">DSM 17890</strain>
    </source>
</reference>
<organism evidence="4 5">
    <name type="scientific">Albimonas donghaensis</name>
    <dbReference type="NCBI Taxonomy" id="356660"/>
    <lineage>
        <taxon>Bacteria</taxon>
        <taxon>Pseudomonadati</taxon>
        <taxon>Pseudomonadota</taxon>
        <taxon>Alphaproteobacteria</taxon>
        <taxon>Rhodobacterales</taxon>
        <taxon>Paracoccaceae</taxon>
        <taxon>Albimonas</taxon>
    </lineage>
</organism>
<dbReference type="EMBL" id="FNMZ01000002">
    <property type="protein sequence ID" value="SDW77734.1"/>
    <property type="molecule type" value="Genomic_DNA"/>
</dbReference>
<keyword evidence="4" id="KW-0378">Hydrolase</keyword>
<feature type="signal peptide" evidence="1">
    <location>
        <begin position="1"/>
        <end position="50"/>
    </location>
</feature>
<protein>
    <submittedName>
        <fullName evidence="4">Zinc protease</fullName>
    </submittedName>
</protein>
<evidence type="ECO:0000313" key="4">
    <source>
        <dbReference type="EMBL" id="SDW77734.1"/>
    </source>
</evidence>
<dbReference type="SUPFAM" id="SSF63411">
    <property type="entry name" value="LuxS/MPP-like metallohydrolase"/>
    <property type="match status" value="2"/>
</dbReference>
<feature type="domain" description="Peptidase M16 N-terminal" evidence="2">
    <location>
        <begin position="71"/>
        <end position="211"/>
    </location>
</feature>
<dbReference type="InterPro" id="IPR007863">
    <property type="entry name" value="Peptidase_M16_C"/>
</dbReference>
<evidence type="ECO:0000313" key="5">
    <source>
        <dbReference type="Proteomes" id="UP000199118"/>
    </source>
</evidence>
<dbReference type="Proteomes" id="UP000199118">
    <property type="component" value="Unassembled WGS sequence"/>
</dbReference>
<dbReference type="InterPro" id="IPR011765">
    <property type="entry name" value="Pept_M16_N"/>
</dbReference>
<dbReference type="PANTHER" id="PTHR11851">
    <property type="entry name" value="METALLOPROTEASE"/>
    <property type="match status" value="1"/>
</dbReference>
<evidence type="ECO:0000259" key="2">
    <source>
        <dbReference type="Pfam" id="PF00675"/>
    </source>
</evidence>
<dbReference type="GO" id="GO:0046872">
    <property type="term" value="F:metal ion binding"/>
    <property type="evidence" value="ECO:0007669"/>
    <property type="project" value="InterPro"/>
</dbReference>
<dbReference type="Pfam" id="PF05193">
    <property type="entry name" value="Peptidase_M16_C"/>
    <property type="match status" value="1"/>
</dbReference>
<dbReference type="Gene3D" id="3.30.830.10">
    <property type="entry name" value="Metalloenzyme, LuxS/M16 peptidase-like"/>
    <property type="match status" value="2"/>
</dbReference>
<proteinExistence type="predicted"/>
<dbReference type="Pfam" id="PF00675">
    <property type="entry name" value="Peptidase_M16"/>
    <property type="match status" value="1"/>
</dbReference>
<name>A0A1H2WBS2_9RHOB</name>
<dbReference type="GO" id="GO:0006508">
    <property type="term" value="P:proteolysis"/>
    <property type="evidence" value="ECO:0007669"/>
    <property type="project" value="UniProtKB-KW"/>
</dbReference>
<keyword evidence="5" id="KW-1185">Reference proteome</keyword>
<gene>
    <name evidence="4" type="ORF">SAMN05444336_102320</name>
</gene>
<keyword evidence="1" id="KW-0732">Signal</keyword>
<dbReference type="InterPro" id="IPR050361">
    <property type="entry name" value="MPP/UQCRC_Complex"/>
</dbReference>
<keyword evidence="4" id="KW-0645">Protease</keyword>
<sequence>MSLAMFRARAPRRPAHPEARCSAQVRAFRLPAALALAALAVVAPLRPAQAATDVQVITSPGGITAWLVEEPSIPMLAIEMQFQAGASHEPEDRPGVTDFLAHMFDEGAGDLDSAAFSARADELALRAGFDAGRDGFSVSAMMLTENRDASVDLLRLALTEPRFDADAMERVRNGLLSGLAGDETDPGAILGKAWREALFGDDPYARPVAGTVESITAMTADDLRAMRAVALNREGVAVGVVGDITAEELGPLLDRLLGDLPSEPVAPLPRAELSADRGLEVIALDVPQSSATLVAEGLDRDDPDFIPAYVMNHIFGGGGFSSRLTEEVREKRGLTYSVYSYLAPYDRTALIAAGVSSANARIAEAVEVIKAEWARMRDEGATEEELEAAQRYLTGAYPLRFDSNGKIAGQLAGLMSEGFGPDYIENRNAMIEAVTLDDISRVAKRLLDPSKLKVVVVGQPEGLASN</sequence>
<dbReference type="PANTHER" id="PTHR11851:SF224">
    <property type="entry name" value="PROCESSING PROTEASE"/>
    <property type="match status" value="1"/>
</dbReference>
<accession>A0A1H2WBS2</accession>
<dbReference type="RefSeq" id="WP_245710448.1">
    <property type="nucleotide sequence ID" value="NZ_FNMZ01000002.1"/>
</dbReference>
<dbReference type="GO" id="GO:0008233">
    <property type="term" value="F:peptidase activity"/>
    <property type="evidence" value="ECO:0007669"/>
    <property type="project" value="UniProtKB-KW"/>
</dbReference>
<dbReference type="AlphaFoldDB" id="A0A1H2WBS2"/>
<evidence type="ECO:0000259" key="3">
    <source>
        <dbReference type="Pfam" id="PF05193"/>
    </source>
</evidence>
<evidence type="ECO:0000256" key="1">
    <source>
        <dbReference type="SAM" id="SignalP"/>
    </source>
</evidence>
<feature type="chain" id="PRO_5011524378" evidence="1">
    <location>
        <begin position="51"/>
        <end position="466"/>
    </location>
</feature>